<dbReference type="Gene3D" id="2.50.20.10">
    <property type="entry name" value="Lipoprotein localisation LolA/LolB/LppX"/>
    <property type="match status" value="1"/>
</dbReference>
<dbReference type="EMBL" id="CP002831">
    <property type="protein sequence ID" value="AFC25167.1"/>
    <property type="molecule type" value="Genomic_DNA"/>
</dbReference>
<dbReference type="InterPro" id="IPR025634">
    <property type="entry name" value="DUF4292"/>
</dbReference>
<accession>H6L5F1</accession>
<keyword evidence="3" id="KW-1185">Reference proteome</keyword>
<dbReference type="AlphaFoldDB" id="H6L5F1"/>
<dbReference type="OrthoDB" id="849114at2"/>
<dbReference type="KEGG" id="sgn:SGRA_2439"/>
<sequence>MSKSVRRKTALAALGGSGLAMRSGCPAGADRGGQAAEGPSEQRAPQRSAAACCGGPKKQYLEFLLFFFLVLSLGACKSGERLAKKTEERTKKELLNRLKAQYLDFEWLEAKGKGKLKTEEENLSFSLKMRMRRDSLIWMTFKKVSVEGLRLQISKDRLETLNRQANEYRAEPYGKLEEQLGVSLSLRELQDLLLGNPILLERLDFKLKQDSQYYHLTSPLPKDGQLQLWLDADYRIRKSRIQRTEAEYMTVTFEDYQEVNGKYLAFTKILEAQNAAGKSVYLKIDLKKIELNEPQRMRFKVPDHYEQWINGYKQ</sequence>
<dbReference type="eggNOG" id="COG2834">
    <property type="taxonomic scope" value="Bacteria"/>
</dbReference>
<evidence type="ECO:0008006" key="4">
    <source>
        <dbReference type="Google" id="ProtNLM"/>
    </source>
</evidence>
<organism evidence="2 3">
    <name type="scientific">Saprospira grandis (strain Lewin)</name>
    <dbReference type="NCBI Taxonomy" id="984262"/>
    <lineage>
        <taxon>Bacteria</taxon>
        <taxon>Pseudomonadati</taxon>
        <taxon>Bacteroidota</taxon>
        <taxon>Saprospiria</taxon>
        <taxon>Saprospirales</taxon>
        <taxon>Saprospiraceae</taxon>
        <taxon>Saprospira</taxon>
    </lineage>
</organism>
<dbReference type="Pfam" id="PF14125">
    <property type="entry name" value="DUF4292"/>
    <property type="match status" value="1"/>
</dbReference>
<proteinExistence type="predicted"/>
<feature type="region of interest" description="Disordered" evidence="1">
    <location>
        <begin position="18"/>
        <end position="46"/>
    </location>
</feature>
<dbReference type="STRING" id="984262.SGRA_2439"/>
<dbReference type="Proteomes" id="UP000007519">
    <property type="component" value="Chromosome"/>
</dbReference>
<evidence type="ECO:0000313" key="2">
    <source>
        <dbReference type="EMBL" id="AFC25167.1"/>
    </source>
</evidence>
<reference evidence="2 3" key="1">
    <citation type="journal article" date="2012" name="Stand. Genomic Sci.">
        <title>Complete genome sequencing and analysis of Saprospira grandis str. Lewin, a predatory marine bacterium.</title>
        <authorList>
            <person name="Saw J.H."/>
            <person name="Yuryev A."/>
            <person name="Kanbe M."/>
            <person name="Hou S."/>
            <person name="Young A.G."/>
            <person name="Aizawa S."/>
            <person name="Alam M."/>
        </authorList>
    </citation>
    <scope>NUCLEOTIDE SEQUENCE [LARGE SCALE GENOMIC DNA]</scope>
    <source>
        <strain evidence="2 3">Lewin</strain>
    </source>
</reference>
<gene>
    <name evidence="2" type="ordered locus">SGRA_2439</name>
</gene>
<evidence type="ECO:0000313" key="3">
    <source>
        <dbReference type="Proteomes" id="UP000007519"/>
    </source>
</evidence>
<dbReference type="HOGENOM" id="CLU_885334_0_0_10"/>
<evidence type="ECO:0000256" key="1">
    <source>
        <dbReference type="SAM" id="MobiDB-lite"/>
    </source>
</evidence>
<name>H6L5F1_SAPGL</name>
<protein>
    <recommendedName>
        <fullName evidence="4">Deoxyuridine 5'-triphosphate nucleotidohydrolase</fullName>
    </recommendedName>
</protein>